<feature type="compositionally biased region" description="Polar residues" evidence="1">
    <location>
        <begin position="85"/>
        <end position="108"/>
    </location>
</feature>
<organism evidence="2 3">
    <name type="scientific">Tritrichomonas foetus</name>
    <dbReference type="NCBI Taxonomy" id="1144522"/>
    <lineage>
        <taxon>Eukaryota</taxon>
        <taxon>Metamonada</taxon>
        <taxon>Parabasalia</taxon>
        <taxon>Tritrichomonadida</taxon>
        <taxon>Tritrichomonadidae</taxon>
        <taxon>Tritrichomonas</taxon>
    </lineage>
</organism>
<feature type="region of interest" description="Disordered" evidence="1">
    <location>
        <begin position="78"/>
        <end position="108"/>
    </location>
</feature>
<reference evidence="2" key="1">
    <citation type="submission" date="2016-10" db="EMBL/GenBank/DDBJ databases">
        <authorList>
            <person name="Benchimol M."/>
            <person name="Almeida L.G."/>
            <person name="Vasconcelos A.T."/>
            <person name="Perreira-Neves A."/>
            <person name="Rosa I.A."/>
            <person name="Tasca T."/>
            <person name="Bogo M.R."/>
            <person name="de Souza W."/>
        </authorList>
    </citation>
    <scope>NUCLEOTIDE SEQUENCE [LARGE SCALE GENOMIC DNA]</scope>
    <source>
        <strain evidence="2">K</strain>
    </source>
</reference>
<dbReference type="Proteomes" id="UP000179807">
    <property type="component" value="Unassembled WGS sequence"/>
</dbReference>
<dbReference type="AlphaFoldDB" id="A0A1J4K1G7"/>
<protein>
    <submittedName>
        <fullName evidence="2">Uncharacterized protein</fullName>
    </submittedName>
</protein>
<evidence type="ECO:0000313" key="2">
    <source>
        <dbReference type="EMBL" id="OHT05281.1"/>
    </source>
</evidence>
<evidence type="ECO:0000313" key="3">
    <source>
        <dbReference type="Proteomes" id="UP000179807"/>
    </source>
</evidence>
<accession>A0A1J4K1G7</accession>
<keyword evidence="3" id="KW-1185">Reference proteome</keyword>
<name>A0A1J4K1G7_9EUKA</name>
<dbReference type="GeneID" id="94840009"/>
<comment type="caution">
    <text evidence="2">The sequence shown here is derived from an EMBL/GenBank/DDBJ whole genome shotgun (WGS) entry which is preliminary data.</text>
</comment>
<dbReference type="VEuPathDB" id="TrichDB:TRFO_27047"/>
<dbReference type="OrthoDB" id="10466980at2759"/>
<proteinExistence type="predicted"/>
<gene>
    <name evidence="2" type="ORF">TRFO_27047</name>
</gene>
<sequence>MSEFNRDNLRSQQNTNIPSRFLFSTDFCLYGLKLRRKPQDPLNLPKSYMFNQIVNQDEFMLGENLNVANKKRVELVPNKSRVSKTKTPSEGSKLSSHSSQFKEVPPTTNAKLSGTILTPQEVASATFHESALREYISSSSTAFDHAIRPLFDPSGFFPYDPTLSTSNRVVIRTSRIAFHTKYIGFPLQSIERLSVFMTLVRASRCVSNIIEVPMCLNKSGTWRPLTFHQFDWIIESDAEVALYVEVVVYVRVPSNRKPFSIKSSLIAENSMSFIEFRKGGFHPIQDNKLRLLLNRDGEIPLDGQEAVLSFHVSRHQMKHPGLPENFICPSDAAKIYETMRIAMMRLLDPFFGNFTLWNPLILEPVMFGKIARSDKSLFALISAWADKSEESLRDKIRLIYPSTNVMSKTGPFCLLANADTPEKATLRVANGLLNRVMVTDENIKPFHTDELRRRLVLSIPAVFE</sequence>
<dbReference type="RefSeq" id="XP_068358417.1">
    <property type="nucleotide sequence ID" value="XM_068505305.1"/>
</dbReference>
<dbReference type="EMBL" id="MLAK01000763">
    <property type="protein sequence ID" value="OHT05281.1"/>
    <property type="molecule type" value="Genomic_DNA"/>
</dbReference>
<evidence type="ECO:0000256" key="1">
    <source>
        <dbReference type="SAM" id="MobiDB-lite"/>
    </source>
</evidence>